<reference evidence="2 3" key="1">
    <citation type="submission" date="2017-09" db="EMBL/GenBank/DDBJ databases">
        <title>Depth-based differentiation of microbial function through sediment-hosted aquifers and enrichment of novel symbionts in the deep terrestrial subsurface.</title>
        <authorList>
            <person name="Probst A.J."/>
            <person name="Ladd B."/>
            <person name="Jarett J.K."/>
            <person name="Geller-Mcgrath D.E."/>
            <person name="Sieber C.M."/>
            <person name="Emerson J.B."/>
            <person name="Anantharaman K."/>
            <person name="Thomas B.C."/>
            <person name="Malmstrom R."/>
            <person name="Stieglmeier M."/>
            <person name="Klingl A."/>
            <person name="Woyke T."/>
            <person name="Ryan C.M."/>
            <person name="Banfield J.F."/>
        </authorList>
    </citation>
    <scope>NUCLEOTIDE SEQUENCE [LARGE SCALE GENOMIC DNA]</scope>
    <source>
        <strain evidence="2">CG10_big_fil_rev_8_21_14_0_10_36_16</strain>
    </source>
</reference>
<protein>
    <submittedName>
        <fullName evidence="2">Uncharacterized protein</fullName>
    </submittedName>
</protein>
<accession>A0A2J0Q7E4</accession>
<evidence type="ECO:0000313" key="2">
    <source>
        <dbReference type="EMBL" id="PJE50996.1"/>
    </source>
</evidence>
<feature type="compositionally biased region" description="Basic and acidic residues" evidence="1">
    <location>
        <begin position="1"/>
        <end position="10"/>
    </location>
</feature>
<sequence length="122" mass="13817">MTEKFEKIEERSDEEESSVKELDTQAGRADVIGAEIIEGAISKIFMEKLEGNINQDEFNRKVAQIFGVVAVDVKEVKTEDGSVGKLEIRDKSNNEILAYFDIEGVDRFLDEEDKLETDRSVN</sequence>
<name>A0A2J0Q7E4_9BACT</name>
<feature type="region of interest" description="Disordered" evidence="1">
    <location>
        <begin position="1"/>
        <end position="24"/>
    </location>
</feature>
<organism evidence="2 3">
    <name type="scientific">Candidatus Yanofskybacteria bacterium CG10_big_fil_rev_8_21_14_0_10_36_16</name>
    <dbReference type="NCBI Taxonomy" id="1975096"/>
    <lineage>
        <taxon>Bacteria</taxon>
        <taxon>Candidatus Yanofskyibacteriota</taxon>
    </lineage>
</organism>
<dbReference type="Proteomes" id="UP000228496">
    <property type="component" value="Unassembled WGS sequence"/>
</dbReference>
<dbReference type="AlphaFoldDB" id="A0A2J0Q7E4"/>
<gene>
    <name evidence="2" type="ORF">COV29_01815</name>
</gene>
<comment type="caution">
    <text evidence="2">The sequence shown here is derived from an EMBL/GenBank/DDBJ whole genome shotgun (WGS) entry which is preliminary data.</text>
</comment>
<dbReference type="EMBL" id="PCXQ01000004">
    <property type="protein sequence ID" value="PJE50996.1"/>
    <property type="molecule type" value="Genomic_DNA"/>
</dbReference>
<evidence type="ECO:0000256" key="1">
    <source>
        <dbReference type="SAM" id="MobiDB-lite"/>
    </source>
</evidence>
<proteinExistence type="predicted"/>
<evidence type="ECO:0000313" key="3">
    <source>
        <dbReference type="Proteomes" id="UP000228496"/>
    </source>
</evidence>